<feature type="region of interest" description="Disordered" evidence="1">
    <location>
        <begin position="208"/>
        <end position="232"/>
    </location>
</feature>
<feature type="transmembrane region" description="Helical" evidence="2">
    <location>
        <begin position="1907"/>
        <end position="1927"/>
    </location>
</feature>
<keyword evidence="2" id="KW-0812">Transmembrane</keyword>
<feature type="transmembrane region" description="Helical" evidence="2">
    <location>
        <begin position="2018"/>
        <end position="2042"/>
    </location>
</feature>
<organism evidence="5">
    <name type="scientific">freshwater metagenome</name>
    <dbReference type="NCBI Taxonomy" id="449393"/>
    <lineage>
        <taxon>unclassified sequences</taxon>
        <taxon>metagenomes</taxon>
        <taxon>ecological metagenomes</taxon>
    </lineage>
</organism>
<dbReference type="Pfam" id="PF17936">
    <property type="entry name" value="Big_6"/>
    <property type="match status" value="1"/>
</dbReference>
<feature type="region of interest" description="Disordered" evidence="1">
    <location>
        <begin position="1825"/>
        <end position="1849"/>
    </location>
</feature>
<name>A0A6J6K6L0_9ZZZZ</name>
<sequence>MTAVAGNDNVTRAEKDAGVTVSGTVEAGATVALEFKGLTKSATVSGTTWSYVITSSDWTTIGSTTPLMFTATATDAVGNTASRARTVVMNLAAIAVPGTPVLLAADDSGAKGDNRTATRTVGLDVALVNNAVPSHAAGQLLKLVDASGSVIATRTLDATDVAAGTYRFTVGSLDDGLYTYSTTISGDGNTASSAASLALTIDNRVPGTPGAPDMELGSDTGTSSSDNVTSNTRPEFRVAVDGVLISGTPLIAGDRIVLFGGSEELHVITLDSGDISRGYAIVRPSVALASGTYVFTARAKSSTNVSGDASTSITAVIDTTGQSAPGAPDLIAEDDAGTSSTDNNTSVVQPRFTVALTGTSAVANDILELLDSAGTVIGQVMLDSTAISAGVATVAPTGTFADGSIVVKARIKDRAGNLGTSSSTLTIVVNTALPAAPVLALTTSSDTGASSTDRITASNKPTFSGTGTNGDTIKIYSGSTELGSAVVAGGLWSITLASTLSDATHTLRAQTIDAAGNASSYSANLAVVVDTTRPSAPLISGSPLAKNSSTPTVSGTAEPHSVVKLYASSSLVATTTADQHGAWSVALSSLIDAAYSITASATDTAGNTSSDSTVASLSVDTAAPAAPTMNVLSALSLTPTLTGTGEVGATVEVFDGVVSLGTAVVGSGGTWSFAVSTLGAGAHSFTAKQTDPATNSSVSSGPARTMSAVQTGALIGADGTDDNDVSLSVSQYVTDGFTNIDTAAKASLLNDIIDKLSSSAVDTQAELAALAATVAGIFETAAGGNASPALTPEALAAIGISGVNADNLAAVIAALAATADNGSGVDSLSELLTVIDSSVAASNAALAVISAYTGSNTAPTSTTYEDAGVNGVSASNIGAINSAIAQLGQTATDTASEVQAIVDAYAALLNAADGVANGGATLSVSQFQTLGLTIIDTTAEALLLNAIADVGSSSSIDTYAELTNLASIVNRLSIVAAGGTASPPLTAEDLAALGMTGVTTENLAAVLAAIAATADDGSGINTMAKLQNAIDEGVANARASSQAVIAAYTGTNTAPTLADYQNAVISGVTSSNIAAINSVVAQLSATATDTQAEVQAVVDAYALVTAAANGLADGGATLSATNYAALGLGVIDTTAEVGLMNNVLDGKTASGVDTYAELAAIASAVSGVIAEATGVGASPSLTVADFALLGISGVTESNLAQVIAALRGGASDGSDMDTISELRAVAAAAVAAAKSAAINLISQYDGTSGSTVPSLADYANAEVTGVTSANIGSINSAFAQIEAIASDVTAEIQGAVTAYVAVLAGADGLDNNNTSINESTFAALGLSTIDTSGKATLLSEVLDAKVRSDVDDYSEIKSIEAIVGAIFVVSTGEASATELTVAMFASIGITGVNSQNLQLVINAITATNDDTTGVDSLTEIQAVVTQVRSDQANALAVISNYTGSNTTPTLATFNAAGVVGVDAQNIGIINQYLAAMSSAQTDTVAEVQALIDAVIKLMICADGIANNNCELTMEEFHALGYTEIDTAEKVSALNESMDVLDFTPDVPSSSGEHASAAPVVAEVIQRFTRQVSSPSDAGGLGVVVVSTTVPVTVPVTVPTTVPVTVQPTIPATVVPPTTVAKPRPVNPVTTAPTGDAAAVTPGEAAAAINGDATVASVVVDASNKAVVTVGDGVVINITPEIDATAVISDNSILHVVQGSRVEVSGSGFAPNSQVDVWLNSDPVYLGAAQTDDTGSFTQEFFLPPDAAVGNHTLTMIGLNKLRQELRAAVGIVVLDKKIVDASAEQSPNTDTTEDVPFDPQSEPKGVLGLLANLVALLALASLGGASGGSAGRREDDDSDADGERGSGDVSDVAVKHYKTDIAGQDKLRMPRISMIDRLMTRAPSMLSHRSPLISRVMVDATYLRSGFGALWLMLPLLGVVLGIMSAMNTNFDVRMPSLMLLSAVVVLGTLDAFSGYLASVVFALAILVGGGVQSSDSIRGVVGIWVFSFGVPLLATASRPFRRTAQGVVGVWERATDVVLIALFGAWAAGAMFSSLPGLIGIKPDFADRVSHIQIVVLIALVVRYLLENAVAMLAPTRLKEFSTVSLQDPSPVQVVISSLLRTAAYVFVASVFIGNNWALWVGGAIYLIPKLVALVDDALPNFSIVHRYIPRGILKVVLMLFVARWWGNILGSQISDPEQMIKVGFVLLGLPGIVLTVLGWFARSSRPWPSTWFTRLSGLLVLIVGILVVFGVLP</sequence>
<feature type="transmembrane region" description="Helical" evidence="2">
    <location>
        <begin position="2214"/>
        <end position="2234"/>
    </location>
</feature>
<dbReference type="InterPro" id="IPR013783">
    <property type="entry name" value="Ig-like_fold"/>
</dbReference>
<feature type="domain" description="Bacterial Ig-like" evidence="4">
    <location>
        <begin position="436"/>
        <end position="531"/>
    </location>
</feature>
<feature type="domain" description="Bacterial Ig-like" evidence="4">
    <location>
        <begin position="327"/>
        <end position="429"/>
    </location>
</feature>
<feature type="transmembrane region" description="Helical" evidence="2">
    <location>
        <begin position="1980"/>
        <end position="1998"/>
    </location>
</feature>
<feature type="transmembrane region" description="Helical" evidence="2">
    <location>
        <begin position="1939"/>
        <end position="1968"/>
    </location>
</feature>
<dbReference type="EMBL" id="CAEZWB010000039">
    <property type="protein sequence ID" value="CAB4644498.1"/>
    <property type="molecule type" value="Genomic_DNA"/>
</dbReference>
<evidence type="ECO:0000259" key="3">
    <source>
        <dbReference type="Pfam" id="PF17936"/>
    </source>
</evidence>
<dbReference type="NCBIfam" id="NF033510">
    <property type="entry name" value="Ca_tandemer"/>
    <property type="match status" value="4"/>
</dbReference>
<evidence type="ECO:0000256" key="2">
    <source>
        <dbReference type="SAM" id="Phobius"/>
    </source>
</evidence>
<feature type="transmembrane region" description="Helical" evidence="2">
    <location>
        <begin position="2105"/>
        <end position="2129"/>
    </location>
</feature>
<feature type="domain" description="Bacterial Ig" evidence="3">
    <location>
        <begin position="623"/>
        <end position="698"/>
    </location>
</feature>
<accession>A0A6J6K6L0</accession>
<keyword evidence="2" id="KW-1133">Transmembrane helix</keyword>
<evidence type="ECO:0000256" key="1">
    <source>
        <dbReference type="SAM" id="MobiDB-lite"/>
    </source>
</evidence>
<dbReference type="Gene3D" id="2.60.40.10">
    <property type="entry name" value="Immunoglobulins"/>
    <property type="match status" value="6"/>
</dbReference>
<feature type="compositionally biased region" description="Polar residues" evidence="1">
    <location>
        <begin position="219"/>
        <end position="232"/>
    </location>
</feature>
<feature type="compositionally biased region" description="Basic and acidic residues" evidence="1">
    <location>
        <begin position="1831"/>
        <end position="1846"/>
    </location>
</feature>
<feature type="transmembrane region" description="Helical" evidence="2">
    <location>
        <begin position="2180"/>
        <end position="2202"/>
    </location>
</feature>
<evidence type="ECO:0000313" key="5">
    <source>
        <dbReference type="EMBL" id="CAB4644498.1"/>
    </source>
</evidence>
<dbReference type="InterPro" id="IPR044016">
    <property type="entry name" value="Big_13"/>
</dbReference>
<gene>
    <name evidence="5" type="ORF">UFOPK2166_00451</name>
</gene>
<feature type="domain" description="Bacterial Ig-like" evidence="4">
    <location>
        <begin position="547"/>
        <end position="621"/>
    </location>
</feature>
<reference evidence="5" key="1">
    <citation type="submission" date="2020-05" db="EMBL/GenBank/DDBJ databases">
        <authorList>
            <person name="Chiriac C."/>
            <person name="Salcher M."/>
            <person name="Ghai R."/>
            <person name="Kavagutti S V."/>
        </authorList>
    </citation>
    <scope>NUCLEOTIDE SEQUENCE</scope>
</reference>
<feature type="region of interest" description="Disordered" evidence="1">
    <location>
        <begin position="324"/>
        <end position="344"/>
    </location>
</feature>
<keyword evidence="2" id="KW-0472">Membrane</keyword>
<protein>
    <submittedName>
        <fullName evidence="5">Unannotated protein</fullName>
    </submittedName>
</protein>
<evidence type="ECO:0000259" key="4">
    <source>
        <dbReference type="Pfam" id="PF19077"/>
    </source>
</evidence>
<dbReference type="Pfam" id="PF19077">
    <property type="entry name" value="Big_13"/>
    <property type="match status" value="3"/>
</dbReference>
<feature type="transmembrane region" description="Helical" evidence="2">
    <location>
        <begin position="2049"/>
        <end position="2067"/>
    </location>
</feature>
<proteinExistence type="predicted"/>
<feature type="transmembrane region" description="Helical" evidence="2">
    <location>
        <begin position="2149"/>
        <end position="2168"/>
    </location>
</feature>
<dbReference type="InterPro" id="IPR041498">
    <property type="entry name" value="Big_6"/>
</dbReference>